<evidence type="ECO:0000313" key="1">
    <source>
        <dbReference type="EMBL" id="WVY90130.1"/>
    </source>
</evidence>
<gene>
    <name evidence="1" type="ORF">V8G54_035644</name>
</gene>
<name>A0AAQ3RFV6_VIGMU</name>
<reference evidence="1 2" key="1">
    <citation type="journal article" date="2023" name="Life. Sci Alliance">
        <title>Evolutionary insights into 3D genome organization and epigenetic landscape of Vigna mungo.</title>
        <authorList>
            <person name="Junaid A."/>
            <person name="Singh B."/>
            <person name="Bhatia S."/>
        </authorList>
    </citation>
    <scope>NUCLEOTIDE SEQUENCE [LARGE SCALE GENOMIC DNA]</scope>
    <source>
        <strain evidence="1">Urdbean</strain>
    </source>
</reference>
<sequence>MNPPIKRKKENAAPIFIHSSSQRQKRFFFETQRNEVAAGPLSLHRSANTLKRKGKKKHELVNSSKIQYQCATHFFFTIQNCSSASGCSKALISPPRTLLQL</sequence>
<proteinExistence type="predicted"/>
<keyword evidence="2" id="KW-1185">Reference proteome</keyword>
<accession>A0AAQ3RFV6</accession>
<dbReference type="Proteomes" id="UP001374535">
    <property type="component" value="Chromosome 11"/>
</dbReference>
<protein>
    <submittedName>
        <fullName evidence="1">Uncharacterized protein</fullName>
    </submittedName>
</protein>
<feature type="non-terminal residue" evidence="1">
    <location>
        <position position="101"/>
    </location>
</feature>
<evidence type="ECO:0000313" key="2">
    <source>
        <dbReference type="Proteomes" id="UP001374535"/>
    </source>
</evidence>
<dbReference type="AlphaFoldDB" id="A0AAQ3RFV6"/>
<organism evidence="1 2">
    <name type="scientific">Vigna mungo</name>
    <name type="common">Black gram</name>
    <name type="synonym">Phaseolus mungo</name>
    <dbReference type="NCBI Taxonomy" id="3915"/>
    <lineage>
        <taxon>Eukaryota</taxon>
        <taxon>Viridiplantae</taxon>
        <taxon>Streptophyta</taxon>
        <taxon>Embryophyta</taxon>
        <taxon>Tracheophyta</taxon>
        <taxon>Spermatophyta</taxon>
        <taxon>Magnoliopsida</taxon>
        <taxon>eudicotyledons</taxon>
        <taxon>Gunneridae</taxon>
        <taxon>Pentapetalae</taxon>
        <taxon>rosids</taxon>
        <taxon>fabids</taxon>
        <taxon>Fabales</taxon>
        <taxon>Fabaceae</taxon>
        <taxon>Papilionoideae</taxon>
        <taxon>50 kb inversion clade</taxon>
        <taxon>NPAAA clade</taxon>
        <taxon>indigoferoid/millettioid clade</taxon>
        <taxon>Phaseoleae</taxon>
        <taxon>Vigna</taxon>
    </lineage>
</organism>
<dbReference type="EMBL" id="CP144690">
    <property type="protein sequence ID" value="WVY90130.1"/>
    <property type="molecule type" value="Genomic_DNA"/>
</dbReference>